<gene>
    <name evidence="9" type="ORF">ENSA7_08930</name>
</gene>
<proteinExistence type="predicted"/>
<evidence type="ECO:0000256" key="6">
    <source>
        <dbReference type="SAM" id="MobiDB-lite"/>
    </source>
</evidence>
<comment type="subcellular location">
    <subcellularLocation>
        <location evidence="1">Membrane</location>
        <topology evidence="1">Single-pass membrane protein</topology>
    </subcellularLocation>
</comment>
<evidence type="ECO:0000313" key="10">
    <source>
        <dbReference type="Proteomes" id="UP000238823"/>
    </source>
</evidence>
<keyword evidence="3 7" id="KW-0732">Signal</keyword>
<accession>A0A2S9YW92</accession>
<feature type="chain" id="PRO_5015648697" evidence="7">
    <location>
        <begin position="20"/>
        <end position="786"/>
    </location>
</feature>
<dbReference type="InterPro" id="IPR015943">
    <property type="entry name" value="WD40/YVTN_repeat-like_dom_sf"/>
</dbReference>
<keyword evidence="4" id="KW-1133">Transmembrane helix</keyword>
<dbReference type="InterPro" id="IPR028994">
    <property type="entry name" value="Integrin_alpha_N"/>
</dbReference>
<dbReference type="PROSITE" id="PS50287">
    <property type="entry name" value="SRCR_2"/>
    <property type="match status" value="1"/>
</dbReference>
<dbReference type="RefSeq" id="WP_244923712.1">
    <property type="nucleotide sequence ID" value="NZ_PVNL01000026.1"/>
</dbReference>
<dbReference type="GO" id="GO:0016020">
    <property type="term" value="C:membrane"/>
    <property type="evidence" value="ECO:0007669"/>
    <property type="project" value="UniProtKB-SubCell"/>
</dbReference>
<feature type="region of interest" description="Disordered" evidence="6">
    <location>
        <begin position="28"/>
        <end position="70"/>
    </location>
</feature>
<sequence>MRSHGLTSSLLSTLGVALACSVAGCGDDTSRPEAGDEETGLTTIGMTAGTDDETSDDGSSDTNEDDTSGPMCTDEQIECGGDCCEGSQVCFNDACADDCGGVPACGAEQLCCGGDEVCYLGECVVPDGACQEFSCATKPDQSTCDPGYTCDGDLGLCVPSQADPNCKYEPPANQFAPRPEFTWGERKQVACMDDSECQTAEVCMGGFCTVTWPHLEPADAATNVQVSSIPVVADLDGDCVPEIVFNSYISGNITSQGVVRAINGDTGVQLWSMTDPTYQSNSTANPAVGDIDQDGLPEVVVQGAGKVLVAIDSDGSPLWVSDAFSGGHGSGSVAIANMDGIGAPEIVFGAAVYSNDGALLWEGNGGIGIDGQGPISCIADLDGDFRPELIGGNTAYKTSGTVQGGDFTGMTWWTAPIGDGRCGVADFDADGMPEVILVRGGQIYALDGQTGAIIDQINIPGSSDRGGAPNIADFNGDGQPDVATAGSTFYVVVEFDGLTFSELWRAATEDDSSRVTGSSVFDFDGDGRNEVIYGDEKFIRIYPGVEPDCELDPVGPNCDGIMDDTEVLFIDPNTSRTRTEYPVVADVDGDFKAELVFSNNNDVNWGIDAGIEVWGDALDNWVSTRPVWNQHSYHITNVGVDGSIPTQEESSWLFPMGAPFNSYRRNVQGASDFCAPNLVLFDLRPDFMACPTLVLTVDVVNLGCLGVGAGVQVSFYEENLGYLGTVLTKNQLPAGAKETVTLETMQMLESASVWAVVDDDGMGNGMLNECDEANESEKQLVCVPIG</sequence>
<evidence type="ECO:0000313" key="9">
    <source>
        <dbReference type="EMBL" id="PRQ09366.1"/>
    </source>
</evidence>
<evidence type="ECO:0000259" key="8">
    <source>
        <dbReference type="PROSITE" id="PS50287"/>
    </source>
</evidence>
<dbReference type="AlphaFoldDB" id="A0A2S9YW92"/>
<feature type="compositionally biased region" description="Acidic residues" evidence="6">
    <location>
        <begin position="50"/>
        <end position="67"/>
    </location>
</feature>
<dbReference type="InterPro" id="IPR001190">
    <property type="entry name" value="SRCR"/>
</dbReference>
<dbReference type="PROSITE" id="PS51257">
    <property type="entry name" value="PROKAR_LIPOPROTEIN"/>
    <property type="match status" value="1"/>
</dbReference>
<dbReference type="SUPFAM" id="SSF69318">
    <property type="entry name" value="Integrin alpha N-terminal domain"/>
    <property type="match status" value="1"/>
</dbReference>
<feature type="signal peptide" evidence="7">
    <location>
        <begin position="1"/>
        <end position="19"/>
    </location>
</feature>
<organism evidence="9 10">
    <name type="scientific">Enhygromyxa salina</name>
    <dbReference type="NCBI Taxonomy" id="215803"/>
    <lineage>
        <taxon>Bacteria</taxon>
        <taxon>Pseudomonadati</taxon>
        <taxon>Myxococcota</taxon>
        <taxon>Polyangia</taxon>
        <taxon>Nannocystales</taxon>
        <taxon>Nannocystaceae</taxon>
        <taxon>Enhygromyxa</taxon>
    </lineage>
</organism>
<dbReference type="EMBL" id="PVNL01000026">
    <property type="protein sequence ID" value="PRQ09366.1"/>
    <property type="molecule type" value="Genomic_DNA"/>
</dbReference>
<evidence type="ECO:0000256" key="1">
    <source>
        <dbReference type="ARBA" id="ARBA00004167"/>
    </source>
</evidence>
<evidence type="ECO:0000256" key="4">
    <source>
        <dbReference type="ARBA" id="ARBA00022989"/>
    </source>
</evidence>
<dbReference type="Pfam" id="PF13517">
    <property type="entry name" value="FG-GAP_3"/>
    <property type="match status" value="1"/>
</dbReference>
<feature type="domain" description="SRCR" evidence="8">
    <location>
        <begin position="44"/>
        <end position="151"/>
    </location>
</feature>
<evidence type="ECO:0000256" key="7">
    <source>
        <dbReference type="SAM" id="SignalP"/>
    </source>
</evidence>
<protein>
    <submittedName>
        <fullName evidence="9">FG-GAP repeat protein</fullName>
    </submittedName>
</protein>
<evidence type="ECO:0000256" key="5">
    <source>
        <dbReference type="ARBA" id="ARBA00023136"/>
    </source>
</evidence>
<keyword evidence="2" id="KW-0812">Transmembrane</keyword>
<dbReference type="PANTHER" id="PTHR21419">
    <property type="match status" value="1"/>
</dbReference>
<evidence type="ECO:0000256" key="2">
    <source>
        <dbReference type="ARBA" id="ARBA00022692"/>
    </source>
</evidence>
<dbReference type="PANTHER" id="PTHR21419:SF30">
    <property type="entry name" value="IG-LIKE DOMAIN-CONTAINING PROTEIN"/>
    <property type="match status" value="1"/>
</dbReference>
<dbReference type="Proteomes" id="UP000238823">
    <property type="component" value="Unassembled WGS sequence"/>
</dbReference>
<dbReference type="InterPro" id="IPR045232">
    <property type="entry name" value="FAM234"/>
</dbReference>
<dbReference type="InterPro" id="IPR013517">
    <property type="entry name" value="FG-GAP"/>
</dbReference>
<dbReference type="Gene3D" id="2.130.10.10">
    <property type="entry name" value="YVTN repeat-like/Quinoprotein amine dehydrogenase"/>
    <property type="match status" value="1"/>
</dbReference>
<name>A0A2S9YW92_9BACT</name>
<evidence type="ECO:0000256" key="3">
    <source>
        <dbReference type="ARBA" id="ARBA00022729"/>
    </source>
</evidence>
<reference evidence="9 10" key="1">
    <citation type="submission" date="2018-03" db="EMBL/GenBank/DDBJ databases">
        <title>Draft Genome Sequences of the Obligatory Marine Myxobacteria Enhygromyxa salina SWB007.</title>
        <authorList>
            <person name="Poehlein A."/>
            <person name="Moghaddam J.A."/>
            <person name="Harms H."/>
            <person name="Alanjari M."/>
            <person name="Koenig G.M."/>
            <person name="Daniel R."/>
            <person name="Schaeberle T.F."/>
        </authorList>
    </citation>
    <scope>NUCLEOTIDE SEQUENCE [LARGE SCALE GENOMIC DNA]</scope>
    <source>
        <strain evidence="9 10">SWB007</strain>
    </source>
</reference>
<comment type="caution">
    <text evidence="9">The sequence shown here is derived from an EMBL/GenBank/DDBJ whole genome shotgun (WGS) entry which is preliminary data.</text>
</comment>
<keyword evidence="5" id="KW-0472">Membrane</keyword>